<protein>
    <submittedName>
        <fullName evidence="2">Zinc-containing alcohol dehydrogenase</fullName>
    </submittedName>
</protein>
<dbReference type="SUPFAM" id="SSF51735">
    <property type="entry name" value="NAD(P)-binding Rossmann-fold domains"/>
    <property type="match status" value="1"/>
</dbReference>
<dbReference type="GO" id="GO:0043957">
    <property type="term" value="F:acryloyl-CoA reductase (NADPH) activity"/>
    <property type="evidence" value="ECO:0007669"/>
    <property type="project" value="TreeGrafter"/>
</dbReference>
<evidence type="ECO:0000259" key="1">
    <source>
        <dbReference type="SMART" id="SM00829"/>
    </source>
</evidence>
<dbReference type="InterPro" id="IPR020843">
    <property type="entry name" value="ER"/>
</dbReference>
<gene>
    <name evidence="2" type="ORF">PP2015_913</name>
</gene>
<dbReference type="Pfam" id="PF00107">
    <property type="entry name" value="ADH_zinc_N"/>
    <property type="match status" value="1"/>
</dbReference>
<organism evidence="2 3">
    <name type="scientific">Pseudoalteromonas phenolica</name>
    <dbReference type="NCBI Taxonomy" id="161398"/>
    <lineage>
        <taxon>Bacteria</taxon>
        <taxon>Pseudomonadati</taxon>
        <taxon>Pseudomonadota</taxon>
        <taxon>Gammaproteobacteria</taxon>
        <taxon>Alteromonadales</taxon>
        <taxon>Pseudoalteromonadaceae</taxon>
        <taxon>Pseudoalteromonas</taxon>
    </lineage>
</organism>
<dbReference type="KEGG" id="pphe:PP2015_913"/>
<dbReference type="STRING" id="161398.PP2015_913"/>
<dbReference type="Proteomes" id="UP000061457">
    <property type="component" value="Chromosome I"/>
</dbReference>
<evidence type="ECO:0000313" key="2">
    <source>
        <dbReference type="EMBL" id="ALO41431.1"/>
    </source>
</evidence>
<dbReference type="PANTHER" id="PTHR43677:SF1">
    <property type="entry name" value="ACRYLYL-COA REDUCTASE ACUI-RELATED"/>
    <property type="match status" value="1"/>
</dbReference>
<dbReference type="OrthoDB" id="9782155at2"/>
<dbReference type="Gene3D" id="3.90.180.10">
    <property type="entry name" value="Medium-chain alcohol dehydrogenases, catalytic domain"/>
    <property type="match status" value="1"/>
</dbReference>
<dbReference type="Pfam" id="PF08240">
    <property type="entry name" value="ADH_N"/>
    <property type="match status" value="1"/>
</dbReference>
<dbReference type="AlphaFoldDB" id="A0A0S2JZ26"/>
<dbReference type="InterPro" id="IPR013149">
    <property type="entry name" value="ADH-like_C"/>
</dbReference>
<dbReference type="InterPro" id="IPR013154">
    <property type="entry name" value="ADH-like_N"/>
</dbReference>
<dbReference type="NCBIfam" id="TIGR02823">
    <property type="entry name" value="oxido_YhdH"/>
    <property type="match status" value="1"/>
</dbReference>
<name>A0A0S2JZ26_9GAMM</name>
<dbReference type="SMART" id="SM00829">
    <property type="entry name" value="PKS_ER"/>
    <property type="match status" value="1"/>
</dbReference>
<dbReference type="EMBL" id="CP013187">
    <property type="protein sequence ID" value="ALO41431.1"/>
    <property type="molecule type" value="Genomic_DNA"/>
</dbReference>
<dbReference type="InterPro" id="IPR036291">
    <property type="entry name" value="NAD(P)-bd_dom_sf"/>
</dbReference>
<dbReference type="SUPFAM" id="SSF50129">
    <property type="entry name" value="GroES-like"/>
    <property type="match status" value="1"/>
</dbReference>
<dbReference type="InterPro" id="IPR014188">
    <property type="entry name" value="Acrylyl-CoA_reductase_AcuI"/>
</dbReference>
<dbReference type="PANTHER" id="PTHR43677">
    <property type="entry name" value="SHORT-CHAIN DEHYDROGENASE/REDUCTASE"/>
    <property type="match status" value="1"/>
</dbReference>
<dbReference type="PATRIC" id="fig|161398.10.peg.929"/>
<accession>A0A0S2JZ26</accession>
<dbReference type="InterPro" id="IPR051397">
    <property type="entry name" value="Zn-ADH-like_protein"/>
</dbReference>
<dbReference type="Gene3D" id="3.40.50.720">
    <property type="entry name" value="NAD(P)-binding Rossmann-like Domain"/>
    <property type="match status" value="1"/>
</dbReference>
<feature type="domain" description="Enoyl reductase (ER)" evidence="1">
    <location>
        <begin position="14"/>
        <end position="327"/>
    </location>
</feature>
<reference evidence="3" key="1">
    <citation type="submission" date="2015-11" db="EMBL/GenBank/DDBJ databases">
        <authorList>
            <person name="Kim K.M."/>
        </authorList>
    </citation>
    <scope>NUCLEOTIDE SEQUENCE [LARGE SCALE GENOMIC DNA]</scope>
    <source>
        <strain evidence="3">KCTC 12086</strain>
    </source>
</reference>
<dbReference type="RefSeq" id="WP_058029171.1">
    <property type="nucleotide sequence ID" value="NZ_CP013187.1"/>
</dbReference>
<sequence>MKPYHYKALVIEKSTPRVFSYHLSELPNRELSESEVLVRVHYSSLNYKDILSCQGNPAVTRRFPHTPGLDAGGVVERSNSSKFKAGDKVAVFCTPMGMNHSGGLAEYITVPEQWLVKVPDQISLMQVMVFGTAGYTSTLAVEEIIKHTPPGGSVLVTGASGGVGSISAILLNKLGFKVTASVSREQGEAFVKSFGIKDVIKTNSLLGKGSHNLLPQKWDAIVDVAGGEVLSALLKQVKEEGLVIATGLAAGTHFSSTVLPFILRGITLKGINAEGSSTEKKSDFLHKLASEWNCDELSTVYRLVQFKDVCEAIRAYESHQIFGRVVVNMEGNYYE</sequence>
<dbReference type="InterPro" id="IPR011032">
    <property type="entry name" value="GroES-like_sf"/>
</dbReference>
<proteinExistence type="predicted"/>
<dbReference type="CDD" id="cd05280">
    <property type="entry name" value="MDR_yhdh_yhfp"/>
    <property type="match status" value="1"/>
</dbReference>
<keyword evidence="3" id="KW-1185">Reference proteome</keyword>
<evidence type="ECO:0000313" key="3">
    <source>
        <dbReference type="Proteomes" id="UP000061457"/>
    </source>
</evidence>